<evidence type="ECO:0008006" key="5">
    <source>
        <dbReference type="Google" id="ProtNLM"/>
    </source>
</evidence>
<keyword evidence="1" id="KW-0677">Repeat</keyword>
<proteinExistence type="predicted"/>
<protein>
    <recommendedName>
        <fullName evidence="5">Pentatricopeptide repeat-containing protein</fullName>
    </recommendedName>
</protein>
<dbReference type="PROSITE" id="PS51375">
    <property type="entry name" value="PPR"/>
    <property type="match status" value="1"/>
</dbReference>
<feature type="repeat" description="PPR" evidence="2">
    <location>
        <begin position="8"/>
        <end position="42"/>
    </location>
</feature>
<reference evidence="3" key="1">
    <citation type="submission" date="2024-03" db="EMBL/GenBank/DDBJ databases">
        <title>WGS assembly of Saponaria officinalis var. Norfolk2.</title>
        <authorList>
            <person name="Jenkins J."/>
            <person name="Shu S."/>
            <person name="Grimwood J."/>
            <person name="Barry K."/>
            <person name="Goodstein D."/>
            <person name="Schmutz J."/>
            <person name="Leebens-Mack J."/>
            <person name="Osbourn A."/>
        </authorList>
    </citation>
    <scope>NUCLEOTIDE SEQUENCE [LARGE SCALE GENOMIC DNA]</scope>
    <source>
        <strain evidence="3">JIC</strain>
    </source>
</reference>
<evidence type="ECO:0000256" key="1">
    <source>
        <dbReference type="ARBA" id="ARBA00022737"/>
    </source>
</evidence>
<name>A0AAW1H1D3_SAPOF</name>
<evidence type="ECO:0000313" key="4">
    <source>
        <dbReference type="Proteomes" id="UP001443914"/>
    </source>
</evidence>
<dbReference type="NCBIfam" id="TIGR00756">
    <property type="entry name" value="PPR"/>
    <property type="match status" value="1"/>
</dbReference>
<gene>
    <name evidence="3" type="ORF">RND81_13G166100</name>
</gene>
<dbReference type="Gene3D" id="1.25.40.10">
    <property type="entry name" value="Tetratricopeptide repeat domain"/>
    <property type="match status" value="1"/>
</dbReference>
<dbReference type="AlphaFoldDB" id="A0AAW1H1D3"/>
<keyword evidence="4" id="KW-1185">Reference proteome</keyword>
<accession>A0AAW1H1D3</accession>
<evidence type="ECO:0000313" key="3">
    <source>
        <dbReference type="EMBL" id="KAK9669945.1"/>
    </source>
</evidence>
<dbReference type="EMBL" id="JBDFQZ010000013">
    <property type="protein sequence ID" value="KAK9669945.1"/>
    <property type="molecule type" value="Genomic_DNA"/>
</dbReference>
<dbReference type="InterPro" id="IPR002885">
    <property type="entry name" value="PPR_rpt"/>
</dbReference>
<comment type="caution">
    <text evidence="3">The sequence shown here is derived from an EMBL/GenBank/DDBJ whole genome shotgun (WGS) entry which is preliminary data.</text>
</comment>
<evidence type="ECO:0000256" key="2">
    <source>
        <dbReference type="PROSITE-ProRule" id="PRU00708"/>
    </source>
</evidence>
<dbReference type="InterPro" id="IPR011990">
    <property type="entry name" value="TPR-like_helical_dom_sf"/>
</dbReference>
<sequence>MKTKRYPTVVSYTAYMKVLCDNNRADEATDIYKQMLQCGLTPTCHTYNILMVHLISSVQNSSRGFYKVARLWGGTRQSDVQYFGRAM</sequence>
<dbReference type="Pfam" id="PF13041">
    <property type="entry name" value="PPR_2"/>
    <property type="match status" value="1"/>
</dbReference>
<organism evidence="3 4">
    <name type="scientific">Saponaria officinalis</name>
    <name type="common">Common soapwort</name>
    <name type="synonym">Lychnis saponaria</name>
    <dbReference type="NCBI Taxonomy" id="3572"/>
    <lineage>
        <taxon>Eukaryota</taxon>
        <taxon>Viridiplantae</taxon>
        <taxon>Streptophyta</taxon>
        <taxon>Embryophyta</taxon>
        <taxon>Tracheophyta</taxon>
        <taxon>Spermatophyta</taxon>
        <taxon>Magnoliopsida</taxon>
        <taxon>eudicotyledons</taxon>
        <taxon>Gunneridae</taxon>
        <taxon>Pentapetalae</taxon>
        <taxon>Caryophyllales</taxon>
        <taxon>Caryophyllaceae</taxon>
        <taxon>Caryophylleae</taxon>
        <taxon>Saponaria</taxon>
    </lineage>
</organism>
<dbReference type="Proteomes" id="UP001443914">
    <property type="component" value="Unassembled WGS sequence"/>
</dbReference>